<proteinExistence type="predicted"/>
<dbReference type="SUPFAM" id="SSF56112">
    <property type="entry name" value="Protein kinase-like (PK-like)"/>
    <property type="match status" value="1"/>
</dbReference>
<comment type="caution">
    <text evidence="2">The sequence shown here is derived from an EMBL/GenBank/DDBJ whole genome shotgun (WGS) entry which is preliminary data.</text>
</comment>
<dbReference type="Proteomes" id="UP000813461">
    <property type="component" value="Unassembled WGS sequence"/>
</dbReference>
<dbReference type="Gene3D" id="3.30.200.20">
    <property type="entry name" value="Phosphorylase Kinase, domain 1"/>
    <property type="match status" value="1"/>
</dbReference>
<dbReference type="GO" id="GO:0005524">
    <property type="term" value="F:ATP binding"/>
    <property type="evidence" value="ECO:0007669"/>
    <property type="project" value="InterPro"/>
</dbReference>
<dbReference type="Gene3D" id="1.10.510.10">
    <property type="entry name" value="Transferase(Phosphotransferase) domain 1"/>
    <property type="match status" value="1"/>
</dbReference>
<keyword evidence="3" id="KW-1185">Reference proteome</keyword>
<dbReference type="EMBL" id="JAGMVJ010000020">
    <property type="protein sequence ID" value="KAH7074996.1"/>
    <property type="molecule type" value="Genomic_DNA"/>
</dbReference>
<evidence type="ECO:0000313" key="2">
    <source>
        <dbReference type="EMBL" id="KAH7074996.1"/>
    </source>
</evidence>
<dbReference type="PANTHER" id="PTHR44167:SF24">
    <property type="entry name" value="SERINE_THREONINE-PROTEIN KINASE CHK2"/>
    <property type="match status" value="1"/>
</dbReference>
<dbReference type="GO" id="GO:0044773">
    <property type="term" value="P:mitotic DNA damage checkpoint signaling"/>
    <property type="evidence" value="ECO:0007669"/>
    <property type="project" value="TreeGrafter"/>
</dbReference>
<dbReference type="GO" id="GO:0005634">
    <property type="term" value="C:nucleus"/>
    <property type="evidence" value="ECO:0007669"/>
    <property type="project" value="TreeGrafter"/>
</dbReference>
<dbReference type="InterPro" id="IPR008271">
    <property type="entry name" value="Ser/Thr_kinase_AS"/>
</dbReference>
<evidence type="ECO:0000259" key="1">
    <source>
        <dbReference type="PROSITE" id="PS50011"/>
    </source>
</evidence>
<keyword evidence="2" id="KW-0418">Kinase</keyword>
<dbReference type="PROSITE" id="PS50011">
    <property type="entry name" value="PROTEIN_KINASE_DOM"/>
    <property type="match status" value="1"/>
</dbReference>
<dbReference type="AlphaFoldDB" id="A0A8K0QVD9"/>
<dbReference type="InterPro" id="IPR000719">
    <property type="entry name" value="Prot_kinase_dom"/>
</dbReference>
<sequence length="359" mass="41267">MAASSLPILLIEQGDYLENVDSENLPYEYQDNLGCGVTSVVDKVMDLNTGNEFARKQYRVTGTQSNRKYMTETFHNELRNIRSLEKHRHIIQIWAAYTTETRLCILLFPVAEEDLENYLSRLRECQDDPDRHVAQISRMTTVLVEAFGCLSSGLAFMQPHRIRHRDIKPSNILVHKGTVLYTDFGLSLDSKKLDNSSSEGISYQTKKYRAPEVAAESLRDSSSDVFSLGCVFIKIFSAIDESFTSQEPERYAEIMDEFHSKLAHHTPNRSDIAFLPNLIIWMTQREPSCRVKAQRVWDECAQHVSCRCTPCFQSQPSSPPATASGQGYWTDWRPTRHRPGHYYAYLMHPEGFIMETRYA</sequence>
<reference evidence="2" key="1">
    <citation type="journal article" date="2021" name="Nat. Commun.">
        <title>Genetic determinants of endophytism in the Arabidopsis root mycobiome.</title>
        <authorList>
            <person name="Mesny F."/>
            <person name="Miyauchi S."/>
            <person name="Thiergart T."/>
            <person name="Pickel B."/>
            <person name="Atanasova L."/>
            <person name="Karlsson M."/>
            <person name="Huettel B."/>
            <person name="Barry K.W."/>
            <person name="Haridas S."/>
            <person name="Chen C."/>
            <person name="Bauer D."/>
            <person name="Andreopoulos W."/>
            <person name="Pangilinan J."/>
            <person name="LaButti K."/>
            <person name="Riley R."/>
            <person name="Lipzen A."/>
            <person name="Clum A."/>
            <person name="Drula E."/>
            <person name="Henrissat B."/>
            <person name="Kohler A."/>
            <person name="Grigoriev I.V."/>
            <person name="Martin F.M."/>
            <person name="Hacquard S."/>
        </authorList>
    </citation>
    <scope>NUCLEOTIDE SEQUENCE</scope>
    <source>
        <strain evidence="2">MPI-SDFR-AT-0120</strain>
    </source>
</reference>
<dbReference type="GO" id="GO:0004674">
    <property type="term" value="F:protein serine/threonine kinase activity"/>
    <property type="evidence" value="ECO:0007669"/>
    <property type="project" value="TreeGrafter"/>
</dbReference>
<evidence type="ECO:0000313" key="3">
    <source>
        <dbReference type="Proteomes" id="UP000813461"/>
    </source>
</evidence>
<feature type="domain" description="Protein kinase" evidence="1">
    <location>
        <begin position="27"/>
        <end position="306"/>
    </location>
</feature>
<dbReference type="OrthoDB" id="4062651at2759"/>
<keyword evidence="2" id="KW-0808">Transferase</keyword>
<organism evidence="2 3">
    <name type="scientific">Paraphoma chrysanthemicola</name>
    <dbReference type="NCBI Taxonomy" id="798071"/>
    <lineage>
        <taxon>Eukaryota</taxon>
        <taxon>Fungi</taxon>
        <taxon>Dikarya</taxon>
        <taxon>Ascomycota</taxon>
        <taxon>Pezizomycotina</taxon>
        <taxon>Dothideomycetes</taxon>
        <taxon>Pleosporomycetidae</taxon>
        <taxon>Pleosporales</taxon>
        <taxon>Pleosporineae</taxon>
        <taxon>Phaeosphaeriaceae</taxon>
        <taxon>Paraphoma</taxon>
    </lineage>
</organism>
<accession>A0A8K0QVD9</accession>
<gene>
    <name evidence="2" type="ORF">FB567DRAFT_596946</name>
</gene>
<dbReference type="PANTHER" id="PTHR44167">
    <property type="entry name" value="OVARIAN-SPECIFIC SERINE/THREONINE-PROTEIN KINASE LOK-RELATED"/>
    <property type="match status" value="1"/>
</dbReference>
<dbReference type="CDD" id="cd00180">
    <property type="entry name" value="PKc"/>
    <property type="match status" value="1"/>
</dbReference>
<dbReference type="SMART" id="SM00220">
    <property type="entry name" value="S_TKc"/>
    <property type="match status" value="1"/>
</dbReference>
<protein>
    <submittedName>
        <fullName evidence="2">Kinase-like domain-containing protein</fullName>
    </submittedName>
</protein>
<dbReference type="PROSITE" id="PS00108">
    <property type="entry name" value="PROTEIN_KINASE_ST"/>
    <property type="match status" value="1"/>
</dbReference>
<dbReference type="InterPro" id="IPR011009">
    <property type="entry name" value="Kinase-like_dom_sf"/>
</dbReference>
<dbReference type="Pfam" id="PF00069">
    <property type="entry name" value="Pkinase"/>
    <property type="match status" value="1"/>
</dbReference>
<name>A0A8K0QVD9_9PLEO</name>